<dbReference type="GO" id="GO:0016042">
    <property type="term" value="P:lipid catabolic process"/>
    <property type="evidence" value="ECO:0007669"/>
    <property type="project" value="UniProtKB-KW"/>
</dbReference>
<organism evidence="10">
    <name type="scientific">Lygus hesperus</name>
    <name type="common">Western plant bug</name>
    <dbReference type="NCBI Taxonomy" id="30085"/>
    <lineage>
        <taxon>Eukaryota</taxon>
        <taxon>Metazoa</taxon>
        <taxon>Ecdysozoa</taxon>
        <taxon>Arthropoda</taxon>
        <taxon>Hexapoda</taxon>
        <taxon>Insecta</taxon>
        <taxon>Pterygota</taxon>
        <taxon>Neoptera</taxon>
        <taxon>Paraneoptera</taxon>
        <taxon>Hemiptera</taxon>
        <taxon>Heteroptera</taxon>
        <taxon>Panheteroptera</taxon>
        <taxon>Cimicomorpha</taxon>
        <taxon>Miridae</taxon>
        <taxon>Mirini</taxon>
        <taxon>Lygus</taxon>
    </lineage>
</organism>
<dbReference type="AlphaFoldDB" id="A0A0K8SGC1"/>
<evidence type="ECO:0000256" key="7">
    <source>
        <dbReference type="PIRSR" id="PIRSR000862-1"/>
    </source>
</evidence>
<dbReference type="GO" id="GO:0016788">
    <property type="term" value="F:hydrolase activity, acting on ester bonds"/>
    <property type="evidence" value="ECO:0007669"/>
    <property type="project" value="InterPro"/>
</dbReference>
<dbReference type="InterPro" id="IPR006693">
    <property type="entry name" value="AB_hydrolase_lipase"/>
</dbReference>
<dbReference type="EMBL" id="GBRD01013485">
    <property type="protein sequence ID" value="JAG52341.1"/>
    <property type="molecule type" value="Transcribed_RNA"/>
</dbReference>
<evidence type="ECO:0000259" key="9">
    <source>
        <dbReference type="Pfam" id="PF04083"/>
    </source>
</evidence>
<keyword evidence="5" id="KW-0443">Lipid metabolism</keyword>
<dbReference type="InterPro" id="IPR029058">
    <property type="entry name" value="AB_hydrolase_fold"/>
</dbReference>
<protein>
    <recommendedName>
        <fullName evidence="9">Partial AB-hydrolase lipase domain-containing protein</fullName>
    </recommendedName>
</protein>
<evidence type="ECO:0000256" key="5">
    <source>
        <dbReference type="ARBA" id="ARBA00023098"/>
    </source>
</evidence>
<dbReference type="InterPro" id="IPR025483">
    <property type="entry name" value="Lipase_euk"/>
</dbReference>
<evidence type="ECO:0000313" key="10">
    <source>
        <dbReference type="EMBL" id="JAG52341.1"/>
    </source>
</evidence>
<sequence length="457" mass="50672">RFILVVLFLLSASPQSLGPDHQDMHVNSEVQNYEALIALFLLGVSNGVTQNITTSYPRRLWAEDEANSGILSVKMPLSPLTSGSSMPELVLSQGYPLEGYEVVTEDGYILTVFRIPYGKNQTSSPKTPLLLQHGLFSTSASWVISEPYKGLGFVLADAGFDVWLSNSRGTTYSRKHIKYNPNVDKKEFFNYSFHEMGYYDLPAVIDFMLNKSDTSQIIYVGHSQGTTEFYVMASTRPEYNAKVKVSATMAPIAHFTHCKGTVKILSDFTGVLGVAAKVLGLYEVLSNSPLIHLVDTTLCRKSSAIEALCSNFLFALTGFDAKQFNESLIPMIVDQGPSGASVKQLTHFGQLANNGGKFSMYDYGSTGNREHYGQDTAPEYDLTKITVATNLHYSLNDWLADVEDVKKLHSRLTKSKLIEVPYPAFNHLDFLWAKDVRPLLYNNMISMLKESVGQAGI</sequence>
<accession>A0A0K8SGC1</accession>
<evidence type="ECO:0000256" key="6">
    <source>
        <dbReference type="ARBA" id="ARBA00023180"/>
    </source>
</evidence>
<feature type="active site" description="Nucleophile" evidence="7">
    <location>
        <position position="223"/>
    </location>
</feature>
<feature type="domain" description="Partial AB-hydrolase lipase" evidence="9">
    <location>
        <begin position="88"/>
        <end position="145"/>
    </location>
</feature>
<dbReference type="PIRSF" id="PIRSF000862">
    <property type="entry name" value="Steryl_ester_lip"/>
    <property type="match status" value="1"/>
</dbReference>
<proteinExistence type="inferred from homology"/>
<keyword evidence="3" id="KW-0378">Hydrolase</keyword>
<evidence type="ECO:0000256" key="8">
    <source>
        <dbReference type="SAM" id="SignalP"/>
    </source>
</evidence>
<evidence type="ECO:0000256" key="4">
    <source>
        <dbReference type="ARBA" id="ARBA00022963"/>
    </source>
</evidence>
<keyword evidence="6" id="KW-0325">Glycoprotein</keyword>
<name>A0A0K8SGC1_LYGHE</name>
<dbReference type="FunFam" id="3.40.50.1820:FF:000021">
    <property type="entry name" value="Lipase"/>
    <property type="match status" value="1"/>
</dbReference>
<reference evidence="10" key="1">
    <citation type="submission" date="2014-09" db="EMBL/GenBank/DDBJ databases">
        <authorList>
            <person name="Magalhaes I.L.F."/>
            <person name="Oliveira U."/>
            <person name="Santos F.R."/>
            <person name="Vidigal T.H.D.A."/>
            <person name="Brescovit A.D."/>
            <person name="Santos A.J."/>
        </authorList>
    </citation>
    <scope>NUCLEOTIDE SEQUENCE</scope>
</reference>
<dbReference type="PANTHER" id="PTHR11005">
    <property type="entry name" value="LYSOSOMAL ACID LIPASE-RELATED"/>
    <property type="match status" value="1"/>
</dbReference>
<feature type="chain" id="PRO_5005519386" description="Partial AB-hydrolase lipase domain-containing protein" evidence="8">
    <location>
        <begin position="19"/>
        <end position="457"/>
    </location>
</feature>
<feature type="active site" description="Charge relay system" evidence="7">
    <location>
        <position position="427"/>
    </location>
</feature>
<evidence type="ECO:0000256" key="3">
    <source>
        <dbReference type="ARBA" id="ARBA00022801"/>
    </source>
</evidence>
<evidence type="ECO:0000256" key="1">
    <source>
        <dbReference type="ARBA" id="ARBA00010701"/>
    </source>
</evidence>
<feature type="signal peptide" evidence="8">
    <location>
        <begin position="1"/>
        <end position="18"/>
    </location>
</feature>
<dbReference type="SUPFAM" id="SSF53474">
    <property type="entry name" value="alpha/beta-Hydrolases"/>
    <property type="match status" value="1"/>
</dbReference>
<dbReference type="Gene3D" id="3.40.50.1820">
    <property type="entry name" value="alpha/beta hydrolase"/>
    <property type="match status" value="1"/>
</dbReference>
<feature type="non-terminal residue" evidence="10">
    <location>
        <position position="1"/>
    </location>
</feature>
<evidence type="ECO:0000256" key="2">
    <source>
        <dbReference type="ARBA" id="ARBA00022729"/>
    </source>
</evidence>
<keyword evidence="2 8" id="KW-0732">Signal</keyword>
<comment type="similarity">
    <text evidence="1">Belongs to the AB hydrolase superfamily. Lipase family.</text>
</comment>
<keyword evidence="4" id="KW-0442">Lipid degradation</keyword>
<dbReference type="Pfam" id="PF04083">
    <property type="entry name" value="Abhydro_lipase"/>
    <property type="match status" value="1"/>
</dbReference>
<feature type="active site" description="Charge relay system" evidence="7">
    <location>
        <position position="397"/>
    </location>
</feature>